<gene>
    <name evidence="9" type="ORF">Rhopal_005221-T1</name>
</gene>
<comment type="caution">
    <text evidence="9">The sequence shown here is derived from an EMBL/GenBank/DDBJ whole genome shotgun (WGS) entry which is preliminary data.</text>
</comment>
<dbReference type="PANTHER" id="PTHR23502">
    <property type="entry name" value="MAJOR FACILITATOR SUPERFAMILY"/>
    <property type="match status" value="1"/>
</dbReference>
<feature type="transmembrane region" description="Helical" evidence="7">
    <location>
        <begin position="754"/>
        <end position="780"/>
    </location>
</feature>
<sequence length="1001" mass="109296">MHPHASNPALTAPVGQPLPPPPQPLRRPAKRSKPPPAVHLVAGGLGGMCGSIVTAPFDVVKTRLQSDLFQQQLVQAGKPVHRTGISGLLYNFVDTGKILRDVYRHEGFSALFKGLGPTLAGAVPARSINFFVYGNGKHIYAELLNDGKENTAVHLASAATAGVATAAATNPIWVVKTDMQLRMQERQATLASSPTPSSSSTTSPKRPLPPQPKPHKQIFSHSFRSLSSPPLPMEGPPPRPTSWSTTVQIFRTQGVKGFYRGLSASLLGVTEGTIQWSLYEQFKRMVRVGADGREEDAGLKVSAAAGAAKLVATVITYPHEVVRTRLRQPLPPSGIAKYTSLAQSFRLILREEGWRTFYSGLSPHLLRVVPNAVCMYWVYERVLSIVEKRQGRRFDDEVAELSSAMSPPPRPLPSPTSTVHTLVDPVPAVPSHLHQSSTMPDDALHKAPSRLSQLDVVDPEARARDEAPQDAIWVDWDGPECVVSFPGDDERRGGSRDPAGRRSRRAGGDPANPLNWSRRRKWIISSVGIIFCCFVSLSVSGYSISVTSVQEELSVSKEVAVLGITLFTVTFGAAPLILAPLSEVYGRSLIYFLSALVFAIFFIPQALAKNIETVLVTRFISGCAGSTAVSLVGGTLADVWRGKDRGTPMAWFSFAAFGATGLGPVAFGYLTQIKGFRYVNWVMFAISMAFAAVLPLILDETRASVLLSRKAAKLRKETGDNRYISKDDFERGSIREMFKTSLGRPVQMLIREPVLISMTAWIAFTWGVLYLFLVSIPYVYSRVYGFSTGECGLVYITQFIGSAIGMAYDQYCMKFYHRNVAKRGPEARMYSAFGGGLCVPVGAFIFCFTAYPQCHWIGSCIGVVILYIGMYLVYLTAFSYLAEAYALYASSALSAMSFVRNVVGAVFPLFTTQMYDALGIQGAAGLTAGLGTVLSATPFILFIYGARLRARSPFAQELARREEADRIEREQWRARAQGKESAGTSPERSEAEKERAPEQAV</sequence>
<feature type="transmembrane region" description="Helical" evidence="7">
    <location>
        <begin position="856"/>
        <end position="878"/>
    </location>
</feature>
<feature type="transmembrane region" description="Helical" evidence="7">
    <location>
        <begin position="922"/>
        <end position="944"/>
    </location>
</feature>
<feature type="transmembrane region" description="Helical" evidence="7">
    <location>
        <begin position="678"/>
        <end position="698"/>
    </location>
</feature>
<dbReference type="InterPro" id="IPR036259">
    <property type="entry name" value="MFS_trans_sf"/>
</dbReference>
<feature type="transmembrane region" description="Helical" evidence="7">
    <location>
        <begin position="619"/>
        <end position="637"/>
    </location>
</feature>
<dbReference type="InterPro" id="IPR023395">
    <property type="entry name" value="MCP_dom_sf"/>
</dbReference>
<dbReference type="Gene3D" id="1.50.40.10">
    <property type="entry name" value="Mitochondrial carrier domain"/>
    <property type="match status" value="2"/>
</dbReference>
<dbReference type="GO" id="GO:0005886">
    <property type="term" value="C:plasma membrane"/>
    <property type="evidence" value="ECO:0007669"/>
    <property type="project" value="TreeGrafter"/>
</dbReference>
<comment type="subcellular location">
    <subcellularLocation>
        <location evidence="1">Membrane</location>
        <topology evidence="1">Multi-pass membrane protein</topology>
    </subcellularLocation>
</comment>
<evidence type="ECO:0000256" key="6">
    <source>
        <dbReference type="SAM" id="MobiDB-lite"/>
    </source>
</evidence>
<keyword evidence="3 7" id="KW-1133">Transmembrane helix</keyword>
<evidence type="ECO:0000256" key="3">
    <source>
        <dbReference type="ARBA" id="ARBA00022989"/>
    </source>
</evidence>
<feature type="compositionally biased region" description="Basic and acidic residues" evidence="6">
    <location>
        <begin position="961"/>
        <end position="973"/>
    </location>
</feature>
<feature type="transmembrane region" description="Helical" evidence="7">
    <location>
        <begin position="522"/>
        <end position="544"/>
    </location>
</feature>
<dbReference type="FunFam" id="1.20.1250.20:FF:000082">
    <property type="entry name" value="MFS multidrug transporter, putative"/>
    <property type="match status" value="1"/>
</dbReference>
<evidence type="ECO:0000256" key="7">
    <source>
        <dbReference type="SAM" id="Phobius"/>
    </source>
</evidence>
<dbReference type="Pfam" id="PF07690">
    <property type="entry name" value="MFS_1"/>
    <property type="match status" value="1"/>
</dbReference>
<keyword evidence="10" id="KW-1185">Reference proteome</keyword>
<keyword evidence="2 5" id="KW-0812">Transmembrane</keyword>
<organism evidence="9 10">
    <name type="scientific">Rhodotorula paludigena</name>
    <dbReference type="NCBI Taxonomy" id="86838"/>
    <lineage>
        <taxon>Eukaryota</taxon>
        <taxon>Fungi</taxon>
        <taxon>Dikarya</taxon>
        <taxon>Basidiomycota</taxon>
        <taxon>Pucciniomycotina</taxon>
        <taxon>Microbotryomycetes</taxon>
        <taxon>Sporidiobolales</taxon>
        <taxon>Sporidiobolaceae</taxon>
        <taxon>Rhodotorula</taxon>
    </lineage>
</organism>
<feature type="repeat" description="Solcar" evidence="5">
    <location>
        <begin position="34"/>
        <end position="139"/>
    </location>
</feature>
<dbReference type="SUPFAM" id="SSF103473">
    <property type="entry name" value="MFS general substrate transporter"/>
    <property type="match status" value="1"/>
</dbReference>
<feature type="transmembrane region" description="Helical" evidence="7">
    <location>
        <begin position="649"/>
        <end position="672"/>
    </location>
</feature>
<feature type="compositionally biased region" description="Basic and acidic residues" evidence="6">
    <location>
        <begin position="987"/>
        <end position="1001"/>
    </location>
</feature>
<feature type="transmembrane region" description="Helical" evidence="7">
    <location>
        <begin position="588"/>
        <end position="607"/>
    </location>
</feature>
<dbReference type="Proteomes" id="UP001342314">
    <property type="component" value="Unassembled WGS sequence"/>
</dbReference>
<feature type="region of interest" description="Disordered" evidence="6">
    <location>
        <begin position="186"/>
        <end position="217"/>
    </location>
</feature>
<feature type="transmembrane region" description="Helical" evidence="7">
    <location>
        <begin position="829"/>
        <end position="850"/>
    </location>
</feature>
<accession>A0AAV5GHR1</accession>
<dbReference type="AlphaFoldDB" id="A0AAV5GHR1"/>
<feature type="compositionally biased region" description="Pro residues" evidence="6">
    <location>
        <begin position="16"/>
        <end position="25"/>
    </location>
</feature>
<dbReference type="EMBL" id="BQKY01000010">
    <property type="protein sequence ID" value="GJN92191.1"/>
    <property type="molecule type" value="Genomic_DNA"/>
</dbReference>
<feature type="transmembrane region" description="Helical" evidence="7">
    <location>
        <begin position="559"/>
        <end position="581"/>
    </location>
</feature>
<evidence type="ECO:0000256" key="5">
    <source>
        <dbReference type="PROSITE-ProRule" id="PRU00282"/>
    </source>
</evidence>
<dbReference type="SUPFAM" id="SSF103506">
    <property type="entry name" value="Mitochondrial carrier"/>
    <property type="match status" value="1"/>
</dbReference>
<dbReference type="Gene3D" id="1.20.1250.20">
    <property type="entry name" value="MFS general substrate transporter like domains"/>
    <property type="match status" value="1"/>
</dbReference>
<protein>
    <recommendedName>
        <fullName evidence="8">Major facilitator superfamily (MFS) profile domain-containing protein</fullName>
    </recommendedName>
</protein>
<evidence type="ECO:0000256" key="2">
    <source>
        <dbReference type="ARBA" id="ARBA00022692"/>
    </source>
</evidence>
<evidence type="ECO:0000313" key="9">
    <source>
        <dbReference type="EMBL" id="GJN92191.1"/>
    </source>
</evidence>
<dbReference type="InterPro" id="IPR011701">
    <property type="entry name" value="MFS"/>
</dbReference>
<evidence type="ECO:0000256" key="1">
    <source>
        <dbReference type="ARBA" id="ARBA00004141"/>
    </source>
</evidence>
<feature type="region of interest" description="Disordered" evidence="6">
    <location>
        <begin position="484"/>
        <end position="512"/>
    </location>
</feature>
<dbReference type="GO" id="GO:0022857">
    <property type="term" value="F:transmembrane transporter activity"/>
    <property type="evidence" value="ECO:0007669"/>
    <property type="project" value="InterPro"/>
</dbReference>
<feature type="repeat" description="Solcar" evidence="5">
    <location>
        <begin position="296"/>
        <end position="385"/>
    </location>
</feature>
<reference evidence="9 10" key="1">
    <citation type="submission" date="2021-12" db="EMBL/GenBank/DDBJ databases">
        <title>High titer production of polyol ester of fatty acids by Rhodotorula paludigena BS15 towards product separation-free biomass refinery.</title>
        <authorList>
            <person name="Mano J."/>
            <person name="Ono H."/>
            <person name="Tanaka T."/>
            <person name="Naito K."/>
            <person name="Sushida H."/>
            <person name="Ike M."/>
            <person name="Tokuyasu K."/>
            <person name="Kitaoka M."/>
        </authorList>
    </citation>
    <scope>NUCLEOTIDE SEQUENCE [LARGE SCALE GENOMIC DNA]</scope>
    <source>
        <strain evidence="9 10">BS15</strain>
    </source>
</reference>
<dbReference type="Pfam" id="PF00153">
    <property type="entry name" value="Mito_carr"/>
    <property type="match status" value="4"/>
</dbReference>
<name>A0AAV5GHR1_9BASI</name>
<feature type="region of interest" description="Disordered" evidence="6">
    <location>
        <begin position="1"/>
        <end position="36"/>
    </location>
</feature>
<dbReference type="PROSITE" id="PS50850">
    <property type="entry name" value="MFS"/>
    <property type="match status" value="1"/>
</dbReference>
<dbReference type="CDD" id="cd17323">
    <property type="entry name" value="MFS_Tpo1_MDR_like"/>
    <property type="match status" value="1"/>
</dbReference>
<dbReference type="InterPro" id="IPR020846">
    <property type="entry name" value="MFS_dom"/>
</dbReference>
<evidence type="ECO:0000259" key="8">
    <source>
        <dbReference type="PROSITE" id="PS50850"/>
    </source>
</evidence>
<dbReference type="PANTHER" id="PTHR23502:SF134">
    <property type="entry name" value="MAJOR FACILITATOR SUPERFAMILY (MFS) PROFILE DOMAIN-CONTAINING PROTEIN-RELATED"/>
    <property type="match status" value="1"/>
</dbReference>
<feature type="repeat" description="Solcar" evidence="5">
    <location>
        <begin position="149"/>
        <end position="285"/>
    </location>
</feature>
<dbReference type="InterPro" id="IPR018108">
    <property type="entry name" value="MCP_transmembrane"/>
</dbReference>
<evidence type="ECO:0000256" key="4">
    <source>
        <dbReference type="ARBA" id="ARBA00023136"/>
    </source>
</evidence>
<feature type="region of interest" description="Disordered" evidence="6">
    <location>
        <begin position="961"/>
        <end position="1001"/>
    </location>
</feature>
<evidence type="ECO:0000313" key="10">
    <source>
        <dbReference type="Proteomes" id="UP001342314"/>
    </source>
</evidence>
<feature type="domain" description="Major facilitator superfamily (MFS) profile" evidence="8">
    <location>
        <begin position="521"/>
        <end position="947"/>
    </location>
</feature>
<feature type="transmembrane region" description="Helical" evidence="7">
    <location>
        <begin position="885"/>
        <end position="910"/>
    </location>
</feature>
<feature type="compositionally biased region" description="Basic and acidic residues" evidence="6">
    <location>
        <begin position="488"/>
        <end position="500"/>
    </location>
</feature>
<feature type="transmembrane region" description="Helical" evidence="7">
    <location>
        <begin position="792"/>
        <end position="808"/>
    </location>
</feature>
<keyword evidence="4 5" id="KW-0472">Membrane</keyword>
<proteinExistence type="predicted"/>
<dbReference type="PROSITE" id="PS50920">
    <property type="entry name" value="SOLCAR"/>
    <property type="match status" value="3"/>
</dbReference>
<feature type="compositionally biased region" description="Low complexity" evidence="6">
    <location>
        <begin position="192"/>
        <end position="205"/>
    </location>
</feature>